<sequence length="912" mass="98893">MRHQRLQELLGHGLELRVHAGLGPAPDVLVADVARLDAAGERGAARGEGGGGGDGLHAQAVEDVAQVGGRLAAAAAAVGDDGGGLGRPLVEQVVEGVLERRGHAPVVLRRDEDEGVVLARDGGPAARVLVGVVRRRVVGGQMRRDGGLVVQREGLVGDVDGAEGDRGRQQGRDAAGDGLRRGERVLQETMATLLAAMFNAACALPHECVHRDTCINWVSAQKDAANSAAPVALASRWTHPAGHGYPPVPAPDKGVISFGILAIPGAIDASYLGRFTEDPESSSPMDVPGQTVHPPRRTLSDWMCSGLWTWNSERTLSPFPVPQRLADPAEGLPRQPSLPSCGRVTSSREALLVEQPSQLSVMQVHEYKSRPPLGRVEDSGACHHAAVGASAYPNASMDLLLLAAALALYAACVAVYRLYLHPLAAIPGPKLAALTSWYNAYHDLVRGGQYVWVVRDMHRRYGPVVRTRPDAVHVADPRFVDELYPVSSRRRRERFHTVVGFMQSPGSLLSTGDHDLHRRRRAALAPFFSPHRVRQLQPTIQATLAALLRRMDGWAADGVPVQLSFAFRAATKDVIQQYALGGGGGGGQMSLDMDDCNAAFFDVIRPHWVTHLGTHASCLARTMSSLPPSLMTRLVPRIGVFMRWVQGVAVEIDEIRRAKELPEGLTIFHEIMRSDSLPDAEKKTERILNEATVLLVAGTDTTASTLSAIVYHVLADRAVLRRLKDELQDALPDADEPPSAAQLDALPYLNAVIHEAVRLHPGAAHRQDRAAPDEDLTYTDPRTGRTYTLPAGSGVGMAAPLVNRCADVYDRPDEFVPERYIEDPELLRYLLTFSHGARQCLGIHLAYREMQTVVAGIFRTYDAYDPEAARQGPTLELYKTERRDLEMAADYVVPAPYEGSLGVRVVIRQSSL</sequence>
<dbReference type="PROSITE" id="PS00086">
    <property type="entry name" value="CYTOCHROME_P450"/>
    <property type="match status" value="1"/>
</dbReference>
<evidence type="ECO:0000256" key="8">
    <source>
        <dbReference type="PIRSR" id="PIRSR602401-1"/>
    </source>
</evidence>
<dbReference type="InterPro" id="IPR017972">
    <property type="entry name" value="Cyt_P450_CS"/>
</dbReference>
<keyword evidence="6 8" id="KW-0408">Iron</keyword>
<keyword evidence="4 8" id="KW-0479">Metal-binding</keyword>
<proteinExistence type="inferred from homology"/>
<evidence type="ECO:0000256" key="3">
    <source>
        <dbReference type="ARBA" id="ARBA00022617"/>
    </source>
</evidence>
<name>A0AB34FQJ8_9HYPO</name>
<comment type="caution">
    <text evidence="10">The sequence shown here is derived from an EMBL/GenBank/DDBJ whole genome shotgun (WGS) entry which is preliminary data.</text>
</comment>
<dbReference type="PANTHER" id="PTHR24305">
    <property type="entry name" value="CYTOCHROME P450"/>
    <property type="match status" value="1"/>
</dbReference>
<feature type="binding site" description="axial binding residue" evidence="8">
    <location>
        <position position="840"/>
    </location>
    <ligand>
        <name>heme</name>
        <dbReference type="ChEBI" id="CHEBI:30413"/>
    </ligand>
    <ligandPart>
        <name>Fe</name>
        <dbReference type="ChEBI" id="CHEBI:18248"/>
    </ligandPart>
</feature>
<dbReference type="Pfam" id="PF00067">
    <property type="entry name" value="p450"/>
    <property type="match status" value="1"/>
</dbReference>
<dbReference type="AlphaFoldDB" id="A0AB34FQJ8"/>
<comment type="cofactor">
    <cofactor evidence="1 8">
        <name>heme</name>
        <dbReference type="ChEBI" id="CHEBI:30413"/>
    </cofactor>
</comment>
<dbReference type="GO" id="GO:0016705">
    <property type="term" value="F:oxidoreductase activity, acting on paired donors, with incorporation or reduction of molecular oxygen"/>
    <property type="evidence" value="ECO:0007669"/>
    <property type="project" value="InterPro"/>
</dbReference>
<dbReference type="PRINTS" id="PR00385">
    <property type="entry name" value="P450"/>
</dbReference>
<dbReference type="CDD" id="cd11062">
    <property type="entry name" value="CYP58-like"/>
    <property type="match status" value="1"/>
</dbReference>
<evidence type="ECO:0000256" key="4">
    <source>
        <dbReference type="ARBA" id="ARBA00022723"/>
    </source>
</evidence>
<reference evidence="10" key="1">
    <citation type="submission" date="2023-01" db="EMBL/GenBank/DDBJ databases">
        <title>The growth and conidiation of Purpureocillium lavendulum are regulated by nitrogen source and histone H3K14 acetylation.</title>
        <authorList>
            <person name="Tang P."/>
            <person name="Han J."/>
            <person name="Zhang C."/>
            <person name="Tang P."/>
            <person name="Qi F."/>
            <person name="Zhang K."/>
            <person name="Liang L."/>
        </authorList>
    </citation>
    <scope>NUCLEOTIDE SEQUENCE</scope>
    <source>
        <strain evidence="10">YMF1.00683</strain>
    </source>
</reference>
<evidence type="ECO:0000256" key="7">
    <source>
        <dbReference type="ARBA" id="ARBA00023033"/>
    </source>
</evidence>
<dbReference type="PANTHER" id="PTHR24305:SF157">
    <property type="entry name" value="N-ACETYLTRYPTOPHAN 6-HYDROXYLASE IVOC-RELATED"/>
    <property type="match status" value="1"/>
</dbReference>
<dbReference type="Gene3D" id="1.10.630.10">
    <property type="entry name" value="Cytochrome P450"/>
    <property type="match status" value="1"/>
</dbReference>
<evidence type="ECO:0000256" key="1">
    <source>
        <dbReference type="ARBA" id="ARBA00001971"/>
    </source>
</evidence>
<dbReference type="PRINTS" id="PR00463">
    <property type="entry name" value="EP450I"/>
</dbReference>
<dbReference type="GO" id="GO:0020037">
    <property type="term" value="F:heme binding"/>
    <property type="evidence" value="ECO:0007669"/>
    <property type="project" value="InterPro"/>
</dbReference>
<evidence type="ECO:0000256" key="9">
    <source>
        <dbReference type="SAM" id="MobiDB-lite"/>
    </source>
</evidence>
<dbReference type="InterPro" id="IPR036396">
    <property type="entry name" value="Cyt_P450_sf"/>
</dbReference>
<dbReference type="GO" id="GO:0004497">
    <property type="term" value="F:monooxygenase activity"/>
    <property type="evidence" value="ECO:0007669"/>
    <property type="project" value="UniProtKB-KW"/>
</dbReference>
<dbReference type="GO" id="GO:0005506">
    <property type="term" value="F:iron ion binding"/>
    <property type="evidence" value="ECO:0007669"/>
    <property type="project" value="InterPro"/>
</dbReference>
<protein>
    <submittedName>
        <fullName evidence="10">Cytochrome p450 protein</fullName>
    </submittedName>
</protein>
<dbReference type="InterPro" id="IPR001128">
    <property type="entry name" value="Cyt_P450"/>
</dbReference>
<evidence type="ECO:0000256" key="2">
    <source>
        <dbReference type="ARBA" id="ARBA00010617"/>
    </source>
</evidence>
<evidence type="ECO:0000256" key="5">
    <source>
        <dbReference type="ARBA" id="ARBA00023002"/>
    </source>
</evidence>
<evidence type="ECO:0000256" key="6">
    <source>
        <dbReference type="ARBA" id="ARBA00023004"/>
    </source>
</evidence>
<gene>
    <name evidence="10" type="ORF">O9K51_06981</name>
</gene>
<dbReference type="InterPro" id="IPR002401">
    <property type="entry name" value="Cyt_P450_E_grp-I"/>
</dbReference>
<keyword evidence="3 8" id="KW-0349">Heme</keyword>
<keyword evidence="7" id="KW-0503">Monooxygenase</keyword>
<evidence type="ECO:0000313" key="11">
    <source>
        <dbReference type="Proteomes" id="UP001163105"/>
    </source>
</evidence>
<feature type="region of interest" description="Disordered" evidence="9">
    <location>
        <begin position="763"/>
        <end position="789"/>
    </location>
</feature>
<comment type="similarity">
    <text evidence="2">Belongs to the cytochrome P450 family.</text>
</comment>
<dbReference type="SUPFAM" id="SSF48264">
    <property type="entry name" value="Cytochrome P450"/>
    <property type="match status" value="1"/>
</dbReference>
<accession>A0AB34FQJ8</accession>
<organism evidence="10 11">
    <name type="scientific">Purpureocillium lavendulum</name>
    <dbReference type="NCBI Taxonomy" id="1247861"/>
    <lineage>
        <taxon>Eukaryota</taxon>
        <taxon>Fungi</taxon>
        <taxon>Dikarya</taxon>
        <taxon>Ascomycota</taxon>
        <taxon>Pezizomycotina</taxon>
        <taxon>Sordariomycetes</taxon>
        <taxon>Hypocreomycetidae</taxon>
        <taxon>Hypocreales</taxon>
        <taxon>Ophiocordycipitaceae</taxon>
        <taxon>Purpureocillium</taxon>
    </lineage>
</organism>
<evidence type="ECO:0000313" key="10">
    <source>
        <dbReference type="EMBL" id="KAJ6441185.1"/>
    </source>
</evidence>
<keyword evidence="11" id="KW-1185">Reference proteome</keyword>
<keyword evidence="5" id="KW-0560">Oxidoreductase</keyword>
<dbReference type="InterPro" id="IPR050121">
    <property type="entry name" value="Cytochrome_P450_monoxygenase"/>
</dbReference>
<dbReference type="Proteomes" id="UP001163105">
    <property type="component" value="Unassembled WGS sequence"/>
</dbReference>
<dbReference type="EMBL" id="JAQHRD010000005">
    <property type="protein sequence ID" value="KAJ6441185.1"/>
    <property type="molecule type" value="Genomic_DNA"/>
</dbReference>